<dbReference type="GO" id="GO:0006357">
    <property type="term" value="P:regulation of transcription by RNA polymerase II"/>
    <property type="evidence" value="ECO:0000318"/>
    <property type="project" value="GO_Central"/>
</dbReference>
<evidence type="ECO:0000313" key="8">
    <source>
        <dbReference type="Proteomes" id="UP000000305"/>
    </source>
</evidence>
<evidence type="ECO:0000313" key="7">
    <source>
        <dbReference type="EMBL" id="EFX77872.1"/>
    </source>
</evidence>
<protein>
    <submittedName>
        <fullName evidence="7">Uncharacterized protein</fullName>
    </submittedName>
</protein>
<dbReference type="Gene3D" id="2.130.10.10">
    <property type="entry name" value="YVTN repeat-like/Quinoprotein amine dehydrogenase"/>
    <property type="match status" value="1"/>
</dbReference>
<dbReference type="InParanoid" id="E9GRQ3"/>
<dbReference type="STRING" id="6669.E9GRQ3"/>
<organism evidence="7 8">
    <name type="scientific">Daphnia pulex</name>
    <name type="common">Water flea</name>
    <dbReference type="NCBI Taxonomy" id="6669"/>
    <lineage>
        <taxon>Eukaryota</taxon>
        <taxon>Metazoa</taxon>
        <taxon>Ecdysozoa</taxon>
        <taxon>Arthropoda</taxon>
        <taxon>Crustacea</taxon>
        <taxon>Branchiopoda</taxon>
        <taxon>Diplostraca</taxon>
        <taxon>Cladocera</taxon>
        <taxon>Anomopoda</taxon>
        <taxon>Daphniidae</taxon>
        <taxon>Daphnia</taxon>
    </lineage>
</organism>
<evidence type="ECO:0000256" key="5">
    <source>
        <dbReference type="ARBA" id="ARBA00025741"/>
    </source>
</evidence>
<dbReference type="InterPro" id="IPR045183">
    <property type="entry name" value="Ebi-like"/>
</dbReference>
<dbReference type="FunFam" id="2.130.10.10:FF:001922">
    <property type="entry name" value="Uncharacterized protein"/>
    <property type="match status" value="1"/>
</dbReference>
<comment type="similarity">
    <text evidence="5">Belongs to the WD repeat EBI family.</text>
</comment>
<keyword evidence="3" id="KW-0677">Repeat</keyword>
<reference evidence="7 8" key="1">
    <citation type="journal article" date="2011" name="Science">
        <title>The ecoresponsive genome of Daphnia pulex.</title>
        <authorList>
            <person name="Colbourne J.K."/>
            <person name="Pfrender M.E."/>
            <person name="Gilbert D."/>
            <person name="Thomas W.K."/>
            <person name="Tucker A."/>
            <person name="Oakley T.H."/>
            <person name="Tokishita S."/>
            <person name="Aerts A."/>
            <person name="Arnold G.J."/>
            <person name="Basu M.K."/>
            <person name="Bauer D.J."/>
            <person name="Caceres C.E."/>
            <person name="Carmel L."/>
            <person name="Casola C."/>
            <person name="Choi J.H."/>
            <person name="Detter J.C."/>
            <person name="Dong Q."/>
            <person name="Dusheyko S."/>
            <person name="Eads B.D."/>
            <person name="Frohlich T."/>
            <person name="Geiler-Samerotte K.A."/>
            <person name="Gerlach D."/>
            <person name="Hatcher P."/>
            <person name="Jogdeo S."/>
            <person name="Krijgsveld J."/>
            <person name="Kriventseva E.V."/>
            <person name="Kultz D."/>
            <person name="Laforsch C."/>
            <person name="Lindquist E."/>
            <person name="Lopez J."/>
            <person name="Manak J.R."/>
            <person name="Muller J."/>
            <person name="Pangilinan J."/>
            <person name="Patwardhan R.P."/>
            <person name="Pitluck S."/>
            <person name="Pritham E.J."/>
            <person name="Rechtsteiner A."/>
            <person name="Rho M."/>
            <person name="Rogozin I.B."/>
            <person name="Sakarya O."/>
            <person name="Salamov A."/>
            <person name="Schaack S."/>
            <person name="Shapiro H."/>
            <person name="Shiga Y."/>
            <person name="Skalitzky C."/>
            <person name="Smith Z."/>
            <person name="Souvorov A."/>
            <person name="Sung W."/>
            <person name="Tang Z."/>
            <person name="Tsuchiya D."/>
            <person name="Tu H."/>
            <person name="Vos H."/>
            <person name="Wang M."/>
            <person name="Wolf Y.I."/>
            <person name="Yamagata H."/>
            <person name="Yamada T."/>
            <person name="Ye Y."/>
            <person name="Shaw J.R."/>
            <person name="Andrews J."/>
            <person name="Crease T.J."/>
            <person name="Tang H."/>
            <person name="Lucas S.M."/>
            <person name="Robertson H.M."/>
            <person name="Bork P."/>
            <person name="Koonin E.V."/>
            <person name="Zdobnov E.M."/>
            <person name="Grigoriev I.V."/>
            <person name="Lynch M."/>
            <person name="Boore J.L."/>
        </authorList>
    </citation>
    <scope>NUCLEOTIDE SEQUENCE [LARGE SCALE GENOMIC DNA]</scope>
</reference>
<dbReference type="PhylomeDB" id="E9GRQ3"/>
<evidence type="ECO:0000256" key="4">
    <source>
        <dbReference type="ARBA" id="ARBA00023242"/>
    </source>
</evidence>
<dbReference type="PROSITE" id="PS50082">
    <property type="entry name" value="WD_REPEATS_2"/>
    <property type="match status" value="1"/>
</dbReference>
<evidence type="ECO:0000256" key="3">
    <source>
        <dbReference type="ARBA" id="ARBA00022737"/>
    </source>
</evidence>
<dbReference type="SUPFAM" id="SSF50978">
    <property type="entry name" value="WD40 repeat-like"/>
    <property type="match status" value="1"/>
</dbReference>
<name>E9GRQ3_DAPPU</name>
<dbReference type="Proteomes" id="UP000000305">
    <property type="component" value="Unassembled WGS sequence"/>
</dbReference>
<evidence type="ECO:0000256" key="6">
    <source>
        <dbReference type="PROSITE-ProRule" id="PRU00221"/>
    </source>
</evidence>
<dbReference type="InterPro" id="IPR001680">
    <property type="entry name" value="WD40_rpt"/>
</dbReference>
<keyword evidence="2 6" id="KW-0853">WD repeat</keyword>
<dbReference type="eggNOG" id="KOG0273">
    <property type="taxonomic scope" value="Eukaryota"/>
</dbReference>
<dbReference type="GO" id="GO:0003714">
    <property type="term" value="F:transcription corepressor activity"/>
    <property type="evidence" value="ECO:0000318"/>
    <property type="project" value="GO_Central"/>
</dbReference>
<dbReference type="EMBL" id="GL732560">
    <property type="protein sequence ID" value="EFX77872.1"/>
    <property type="molecule type" value="Genomic_DNA"/>
</dbReference>
<accession>E9GRQ3</accession>
<keyword evidence="8" id="KW-1185">Reference proteome</keyword>
<sequence length="211" mass="23121">MNDNSSSPTQLVIRHCIQKGGNEVPSNKDVTSLDWNCDGTLLATGSYDGYARTWTTDGRLASTLGHHKGPTFALKWNKNGNFILSAGFDIETTIIWDASTSQCTQQFAFHSGPALDVDWQSNVSFASCSTDQCIYVCKLGSNKPTKSFQGHTGNLLASCSDDMTLKMWSMKQETCVNDSQAHDKEIYTMKWSPTVLGTNNPNMNLISTSAL</sequence>
<comment type="subcellular location">
    <subcellularLocation>
        <location evidence="1">Nucleus</location>
    </subcellularLocation>
</comment>
<dbReference type="Pfam" id="PF00400">
    <property type="entry name" value="WD40"/>
    <property type="match status" value="3"/>
</dbReference>
<dbReference type="HOGENOM" id="CLU_101984_1_0_1"/>
<dbReference type="InterPro" id="IPR036322">
    <property type="entry name" value="WD40_repeat_dom_sf"/>
</dbReference>
<feature type="repeat" description="WD" evidence="6">
    <location>
        <begin position="30"/>
        <end position="54"/>
    </location>
</feature>
<evidence type="ECO:0000256" key="2">
    <source>
        <dbReference type="ARBA" id="ARBA00022574"/>
    </source>
</evidence>
<dbReference type="PANTHER" id="PTHR22846:SF2">
    <property type="entry name" value="F-BOX-LIKE_WD REPEAT-CONTAINING PROTEIN EBI"/>
    <property type="match status" value="1"/>
</dbReference>
<dbReference type="KEGG" id="dpx:DAPPUDRAFT_105755"/>
<dbReference type="AlphaFoldDB" id="E9GRQ3"/>
<dbReference type="OrthoDB" id="1367865at2759"/>
<dbReference type="SMART" id="SM00320">
    <property type="entry name" value="WD40"/>
    <property type="match status" value="5"/>
</dbReference>
<dbReference type="PANTHER" id="PTHR22846">
    <property type="entry name" value="WD40 REPEAT PROTEIN"/>
    <property type="match status" value="1"/>
</dbReference>
<gene>
    <name evidence="7" type="ORF">DAPPUDRAFT_105755</name>
</gene>
<evidence type="ECO:0000256" key="1">
    <source>
        <dbReference type="ARBA" id="ARBA00004123"/>
    </source>
</evidence>
<proteinExistence type="inferred from homology"/>
<keyword evidence="4" id="KW-0539">Nucleus</keyword>
<dbReference type="InterPro" id="IPR015943">
    <property type="entry name" value="WD40/YVTN_repeat-like_dom_sf"/>
</dbReference>
<dbReference type="GO" id="GO:0000118">
    <property type="term" value="C:histone deacetylase complex"/>
    <property type="evidence" value="ECO:0000318"/>
    <property type="project" value="GO_Central"/>
</dbReference>